<feature type="compositionally biased region" description="Acidic residues" evidence="1">
    <location>
        <begin position="192"/>
        <end position="201"/>
    </location>
</feature>
<comment type="caution">
    <text evidence="2">The sequence shown here is derived from an EMBL/GenBank/DDBJ whole genome shotgun (WGS) entry which is preliminary data.</text>
</comment>
<feature type="compositionally biased region" description="Basic and acidic residues" evidence="1">
    <location>
        <begin position="409"/>
        <end position="420"/>
    </location>
</feature>
<gene>
    <name evidence="2" type="ORF">ALECFALPRED_010721</name>
</gene>
<reference evidence="2" key="1">
    <citation type="submission" date="2021-03" db="EMBL/GenBank/DDBJ databases">
        <authorList>
            <person name="Tagirdzhanova G."/>
        </authorList>
    </citation>
    <scope>NUCLEOTIDE SEQUENCE</scope>
</reference>
<protein>
    <submittedName>
        <fullName evidence="2">Uncharacterized protein</fullName>
    </submittedName>
</protein>
<dbReference type="AlphaFoldDB" id="A0A8H3F1P0"/>
<organism evidence="2 3">
    <name type="scientific">Alectoria fallacina</name>
    <dbReference type="NCBI Taxonomy" id="1903189"/>
    <lineage>
        <taxon>Eukaryota</taxon>
        <taxon>Fungi</taxon>
        <taxon>Dikarya</taxon>
        <taxon>Ascomycota</taxon>
        <taxon>Pezizomycotina</taxon>
        <taxon>Lecanoromycetes</taxon>
        <taxon>OSLEUM clade</taxon>
        <taxon>Lecanoromycetidae</taxon>
        <taxon>Lecanorales</taxon>
        <taxon>Lecanorineae</taxon>
        <taxon>Parmeliaceae</taxon>
        <taxon>Alectoria</taxon>
    </lineage>
</organism>
<name>A0A8H3F1P0_9LECA</name>
<feature type="region of interest" description="Disordered" evidence="1">
    <location>
        <begin position="623"/>
        <end position="665"/>
    </location>
</feature>
<evidence type="ECO:0000313" key="2">
    <source>
        <dbReference type="EMBL" id="CAF9916444.1"/>
    </source>
</evidence>
<feature type="compositionally biased region" description="Polar residues" evidence="1">
    <location>
        <begin position="631"/>
        <end position="655"/>
    </location>
</feature>
<feature type="compositionally biased region" description="Low complexity" evidence="1">
    <location>
        <begin position="171"/>
        <end position="185"/>
    </location>
</feature>
<feature type="region of interest" description="Disordered" evidence="1">
    <location>
        <begin position="552"/>
        <end position="589"/>
    </location>
</feature>
<evidence type="ECO:0000256" key="1">
    <source>
        <dbReference type="SAM" id="MobiDB-lite"/>
    </source>
</evidence>
<accession>A0A8H3F1P0</accession>
<feature type="region of interest" description="Disordered" evidence="1">
    <location>
        <begin position="108"/>
        <end position="201"/>
    </location>
</feature>
<feature type="compositionally biased region" description="Polar residues" evidence="1">
    <location>
        <begin position="130"/>
        <end position="162"/>
    </location>
</feature>
<proteinExistence type="predicted"/>
<feature type="compositionally biased region" description="Polar residues" evidence="1">
    <location>
        <begin position="562"/>
        <end position="584"/>
    </location>
</feature>
<dbReference type="EMBL" id="CAJPDR010000091">
    <property type="protein sequence ID" value="CAF9916444.1"/>
    <property type="molecule type" value="Genomic_DNA"/>
</dbReference>
<dbReference type="OrthoDB" id="5348779at2759"/>
<sequence>MSFMTNFRTAEDFQRFMCDQIRSLSNMTEFTSSDAASLPPRAFASHNTSASQPSYPIVNPDLFSLSTGDCVGPGNNIAPDPMHQSTSRWQVPQDHALTHHIAAHDQYFPQATTSNRSILPRPHSTRFDRSGNNGQTVRPSLQSQQRRPNSDTGTKADTTQGQPPRKKQRKSPASGNTASNSAATGEAQELSECAESDEELGDMVDRSDYRARRVRMTDGVMEWLDEEDHRWKPAGYHRNYRANFIALDAHQPGAPVWTPEMGTNYTSYSPLTQSWNDDPTSVLDAKGRHVFSMKKRPADWVHKPKYAPLIYNGLIMLDHNDNPVRDVPGVPLTLETQAPPWLLEGLRRSSQMTYAEARMPATRETPTGTKNLQGATTLPQRIRRWLQEKGISQWLKRSRAKKIKQPLAAKHDHQRPETVARKSPQPTGPRLGLDDLSSGFFNHEQCFSPAISYEPASKHDIAQSRLGAYPSVYTDPTLPSWETNTLAEFGGHADTSLTSISQSYNPSASFDETSAYNHGGFESQPYGECNPFGGSSFSKRDPVWSPNNHTVMAPPRTESYTHEANNNSSMSTLSRNYSQPTTVSPMPRGKHQQLNQRYHLGTQSAFAQPMNVLRSNMTYSPNVAPEFPTRYTESPKQPQSSGGQRQSTSVMTHTSHVLGRPGINADKQDSLFQGGDFRYVQPRTAAEIAFIQSALDYTRAEYKSRMSVEPPKSSHLASYAEQYGKIQEHLEENWPFLDSPPVKLRAIGPVFSGLDQW</sequence>
<dbReference type="Proteomes" id="UP000664203">
    <property type="component" value="Unassembled WGS sequence"/>
</dbReference>
<evidence type="ECO:0000313" key="3">
    <source>
        <dbReference type="Proteomes" id="UP000664203"/>
    </source>
</evidence>
<keyword evidence="3" id="KW-1185">Reference proteome</keyword>
<feature type="region of interest" description="Disordered" evidence="1">
    <location>
        <begin position="402"/>
        <end position="432"/>
    </location>
</feature>